<dbReference type="SUPFAM" id="SSF54909">
    <property type="entry name" value="Dimeric alpha+beta barrel"/>
    <property type="match status" value="1"/>
</dbReference>
<gene>
    <name evidence="2" type="ORF">SAMN04488067_107124</name>
</gene>
<sequence>MPSDERQDIPRREFVRSAVAIGGTSALSACLETERGRFGEASASTDGAAVDAEPTFPRGDPSAVPDGQHRWGEFLVRDAHGNTVPPQQLVGIGMRYEGSTPPADAEREAVEAALRTLERAFQWGTGGDAGAPFHRGLLFMIGYAPAYFDAVGDVPAGLSTPESVLEAVGEDPAHADEYDAMLILTSDVGSILLAAEEALFGELDELNGLPVESTFEGIFSKAGRHVGYVGKGLPADKLDHEGVPEDAPLSMGYKSGFRDNLPSEDRVTIDEGPMAGGTTIASSTLRIDLDRWYEQGQEERTAEMFCPAHDPDDIGATGDKLGGDSGVTESDVENIDAHAGEYDRVGHTQKVARARDDDFEPRILRRTEGVADTVRDGAGFQFNAIQEAMTDFIETRKTMNVDEYDHDVPAEDHGITDYLETLRRGSYLAPPREKRALPVI</sequence>
<accession>A0A1G7NBK5</accession>
<dbReference type="RefSeq" id="WP_149798864.1">
    <property type="nucleotide sequence ID" value="NZ_FNBO01000007.1"/>
</dbReference>
<evidence type="ECO:0000313" key="3">
    <source>
        <dbReference type="Proteomes" id="UP000324020"/>
    </source>
</evidence>
<dbReference type="Pfam" id="PF24152">
    <property type="entry name" value="DUF7405"/>
    <property type="match status" value="1"/>
</dbReference>
<dbReference type="EMBL" id="FNBO01000007">
    <property type="protein sequence ID" value="SDF71448.1"/>
    <property type="molecule type" value="Genomic_DNA"/>
</dbReference>
<protein>
    <recommendedName>
        <fullName evidence="4">Deferrochelatase/peroxidase EfeB</fullName>
    </recommendedName>
</protein>
<dbReference type="PROSITE" id="PS51257">
    <property type="entry name" value="PROKAR_LIPOPROTEIN"/>
    <property type="match status" value="1"/>
</dbReference>
<evidence type="ECO:0000313" key="2">
    <source>
        <dbReference type="EMBL" id="SDF71448.1"/>
    </source>
</evidence>
<evidence type="ECO:0008006" key="4">
    <source>
        <dbReference type="Google" id="ProtNLM"/>
    </source>
</evidence>
<keyword evidence="3" id="KW-1185">Reference proteome</keyword>
<proteinExistence type="predicted"/>
<dbReference type="InterPro" id="IPR055828">
    <property type="entry name" value="DUF7405"/>
</dbReference>
<dbReference type="Proteomes" id="UP000324020">
    <property type="component" value="Unassembled WGS sequence"/>
</dbReference>
<reference evidence="2 3" key="1">
    <citation type="submission" date="2016-10" db="EMBL/GenBank/DDBJ databases">
        <authorList>
            <person name="Varghese N."/>
            <person name="Submissions S."/>
        </authorList>
    </citation>
    <scope>NUCLEOTIDE SEQUENCE [LARGE SCALE GENOMIC DNA]</scope>
    <source>
        <strain evidence="2 3">CGMCC 1.3527</strain>
    </source>
</reference>
<name>A0A1G7NBK5_9EURY</name>
<dbReference type="InterPro" id="IPR006311">
    <property type="entry name" value="TAT_signal"/>
</dbReference>
<dbReference type="AlphaFoldDB" id="A0A1G7NBK5"/>
<evidence type="ECO:0000256" key="1">
    <source>
        <dbReference type="SAM" id="MobiDB-lite"/>
    </source>
</evidence>
<organism evidence="2 3">
    <name type="scientific">Halorubrum xinjiangense</name>
    <dbReference type="NCBI Taxonomy" id="261291"/>
    <lineage>
        <taxon>Archaea</taxon>
        <taxon>Methanobacteriati</taxon>
        <taxon>Methanobacteriota</taxon>
        <taxon>Stenosarchaea group</taxon>
        <taxon>Halobacteria</taxon>
        <taxon>Halobacteriales</taxon>
        <taxon>Haloferacaceae</taxon>
        <taxon>Halorubrum</taxon>
    </lineage>
</organism>
<dbReference type="PROSITE" id="PS51318">
    <property type="entry name" value="TAT"/>
    <property type="match status" value="1"/>
</dbReference>
<feature type="region of interest" description="Disordered" evidence="1">
    <location>
        <begin position="38"/>
        <end position="64"/>
    </location>
</feature>
<dbReference type="InterPro" id="IPR011008">
    <property type="entry name" value="Dimeric_a/b-barrel"/>
</dbReference>
<dbReference type="OrthoDB" id="212084at2157"/>